<feature type="domain" description="Glycosyltransferase subfamily 4-like N-terminal" evidence="2">
    <location>
        <begin position="12"/>
        <end position="167"/>
    </location>
</feature>
<feature type="domain" description="Glycosyl transferase family 1" evidence="1">
    <location>
        <begin position="174"/>
        <end position="329"/>
    </location>
</feature>
<evidence type="ECO:0000259" key="2">
    <source>
        <dbReference type="Pfam" id="PF13439"/>
    </source>
</evidence>
<gene>
    <name evidence="3" type="ORF">GCM10008959_20260</name>
</gene>
<dbReference type="Pfam" id="PF00534">
    <property type="entry name" value="Glycos_transf_1"/>
    <property type="match status" value="1"/>
</dbReference>
<dbReference type="GO" id="GO:0016740">
    <property type="term" value="F:transferase activity"/>
    <property type="evidence" value="ECO:0007669"/>
    <property type="project" value="UniProtKB-KW"/>
</dbReference>
<protein>
    <submittedName>
        <fullName evidence="3">Group 1 glycosyl transferase</fullName>
    </submittedName>
</protein>
<keyword evidence="4" id="KW-1185">Reference proteome</keyword>
<dbReference type="Gene3D" id="3.40.50.2000">
    <property type="entry name" value="Glycogen Phosphorylase B"/>
    <property type="match status" value="2"/>
</dbReference>
<dbReference type="PANTHER" id="PTHR12526:SF630">
    <property type="entry name" value="GLYCOSYLTRANSFERASE"/>
    <property type="match status" value="1"/>
</dbReference>
<comment type="caution">
    <text evidence="3">The sequence shown here is derived from an EMBL/GenBank/DDBJ whole genome shotgun (WGS) entry which is preliminary data.</text>
</comment>
<name>A0ABQ2RRR5_9DEIO</name>
<evidence type="ECO:0000259" key="1">
    <source>
        <dbReference type="Pfam" id="PF00534"/>
    </source>
</evidence>
<dbReference type="Proteomes" id="UP000634308">
    <property type="component" value="Unassembled WGS sequence"/>
</dbReference>
<dbReference type="Pfam" id="PF13439">
    <property type="entry name" value="Glyco_transf_4"/>
    <property type="match status" value="1"/>
</dbReference>
<dbReference type="SUPFAM" id="SSF53756">
    <property type="entry name" value="UDP-Glycosyltransferase/glycogen phosphorylase"/>
    <property type="match status" value="1"/>
</dbReference>
<accession>A0ABQ2RRR5</accession>
<reference evidence="4" key="1">
    <citation type="journal article" date="2019" name="Int. J. Syst. Evol. Microbiol.">
        <title>The Global Catalogue of Microorganisms (GCM) 10K type strain sequencing project: providing services to taxonomists for standard genome sequencing and annotation.</title>
        <authorList>
            <consortium name="The Broad Institute Genomics Platform"/>
            <consortium name="The Broad Institute Genome Sequencing Center for Infectious Disease"/>
            <person name="Wu L."/>
            <person name="Ma J."/>
        </authorList>
    </citation>
    <scope>NUCLEOTIDE SEQUENCE [LARGE SCALE GENOMIC DNA]</scope>
    <source>
        <strain evidence="4">JCM 31404</strain>
    </source>
</reference>
<dbReference type="EMBL" id="BMQM01000012">
    <property type="protein sequence ID" value="GGR58527.1"/>
    <property type="molecule type" value="Genomic_DNA"/>
</dbReference>
<evidence type="ECO:0000313" key="4">
    <source>
        <dbReference type="Proteomes" id="UP000634308"/>
    </source>
</evidence>
<dbReference type="PANTHER" id="PTHR12526">
    <property type="entry name" value="GLYCOSYLTRANSFERASE"/>
    <property type="match status" value="1"/>
</dbReference>
<keyword evidence="3" id="KW-0808">Transferase</keyword>
<dbReference type="InterPro" id="IPR028098">
    <property type="entry name" value="Glyco_trans_4-like_N"/>
</dbReference>
<proteinExistence type="predicted"/>
<evidence type="ECO:0000313" key="3">
    <source>
        <dbReference type="EMBL" id="GGR58527.1"/>
    </source>
</evidence>
<organism evidence="3 4">
    <name type="scientific">Deinococcus seoulensis</name>
    <dbReference type="NCBI Taxonomy" id="1837379"/>
    <lineage>
        <taxon>Bacteria</taxon>
        <taxon>Thermotogati</taxon>
        <taxon>Deinococcota</taxon>
        <taxon>Deinococci</taxon>
        <taxon>Deinococcales</taxon>
        <taxon>Deinococcaceae</taxon>
        <taxon>Deinococcus</taxon>
    </lineage>
</organism>
<sequence>MKILHIITGMTYGGAQKFLISLSQEHIRSKAEVAVIGLYPGPLGQSLNDYGITYFEYNFKRKIDPRILFEIMRVIRQWSPDVVHTHLGTADFYGRIAAKLSKVKRVVSTIHNEEDWKSKAIYRHLDNFSLLFADYIVACSKSVYESLNTQSESNNKIKLIENGVDTSIEVRKSREDIYREINITTDSRLIVCIGRLEEQKNHQLLLKAISILKRPELKVCFIGAGSREVFLKELEIQLGISDNIIWIPQTSDPYSYISASDIMVLPSLWEGLPIVLLESMSLEKLIIASDIESHRHVINSGRNGFLFRSGDADDLARCIKAALDIDKNLLKDIEVSANQTVKSRYDIKEAARKYMEVYTNGKLSSAEC</sequence>
<dbReference type="InterPro" id="IPR001296">
    <property type="entry name" value="Glyco_trans_1"/>
</dbReference>